<dbReference type="KEGG" id="mew:MSWAN_0251"/>
<dbReference type="Proteomes" id="UP000009231">
    <property type="component" value="Chromosome"/>
</dbReference>
<feature type="domain" description="Metallo-beta-lactamase" evidence="1">
    <location>
        <begin position="19"/>
        <end position="214"/>
    </location>
</feature>
<dbReference type="eggNOG" id="arCOG00504">
    <property type="taxonomic scope" value="Archaea"/>
</dbReference>
<organism evidence="2 3">
    <name type="scientific">Methanobacterium paludis (strain DSM 25820 / JCM 18151 / SWAN1)</name>
    <dbReference type="NCBI Taxonomy" id="868131"/>
    <lineage>
        <taxon>Archaea</taxon>
        <taxon>Methanobacteriati</taxon>
        <taxon>Methanobacteriota</taxon>
        <taxon>Methanomada group</taxon>
        <taxon>Methanobacteria</taxon>
        <taxon>Methanobacteriales</taxon>
        <taxon>Methanobacteriaceae</taxon>
        <taxon>Methanobacterium</taxon>
    </lineage>
</organism>
<proteinExistence type="predicted"/>
<dbReference type="Pfam" id="PF00753">
    <property type="entry name" value="Lactamase_B"/>
    <property type="match status" value="1"/>
</dbReference>
<accession>F6D208</accession>
<dbReference type="InterPro" id="IPR001279">
    <property type="entry name" value="Metallo-B-lactamas"/>
</dbReference>
<dbReference type="AlphaFoldDB" id="F6D208"/>
<dbReference type="InterPro" id="IPR036866">
    <property type="entry name" value="RibonucZ/Hydroxyglut_hydro"/>
</dbReference>
<dbReference type="SUPFAM" id="SSF56281">
    <property type="entry name" value="Metallo-hydrolase/oxidoreductase"/>
    <property type="match status" value="1"/>
</dbReference>
<dbReference type="RefSeq" id="WP_013824799.1">
    <property type="nucleotide sequence ID" value="NC_015574.1"/>
</dbReference>
<reference evidence="2 3" key="1">
    <citation type="journal article" date="2014" name="Int. J. Syst. Evol. Microbiol.">
        <title>Methanobacterium paludis sp. nov. and a novel strain of Methanobacterium lacus isolated from northern peatlands.</title>
        <authorList>
            <person name="Cadillo-Quiroz H."/>
            <person name="Brauer S.L."/>
            <person name="Goodson N."/>
            <person name="Yavitt J.B."/>
            <person name="Zinder S.H."/>
        </authorList>
    </citation>
    <scope>NUCLEOTIDE SEQUENCE [LARGE SCALE GENOMIC DNA]</scope>
    <source>
        <strain evidence="3">DSM 25820 / JCM 18151 / SWAN1</strain>
    </source>
</reference>
<dbReference type="EMBL" id="CP002772">
    <property type="protein sequence ID" value="AEG17297.1"/>
    <property type="molecule type" value="Genomic_DNA"/>
</dbReference>
<dbReference type="PANTHER" id="PTHR42951:SF17">
    <property type="entry name" value="METALLO-BETA-LACTAMASE DOMAIN-CONTAINING PROTEIN"/>
    <property type="match status" value="1"/>
</dbReference>
<gene>
    <name evidence="2" type="ordered locus">MSWAN_0251</name>
</gene>
<dbReference type="HOGENOM" id="CLU_030571_2_2_2"/>
<dbReference type="GO" id="GO:0016787">
    <property type="term" value="F:hydrolase activity"/>
    <property type="evidence" value="ECO:0007669"/>
    <property type="project" value="UniProtKB-KW"/>
</dbReference>
<dbReference type="GeneID" id="10667735"/>
<dbReference type="PANTHER" id="PTHR42951">
    <property type="entry name" value="METALLO-BETA-LACTAMASE DOMAIN-CONTAINING"/>
    <property type="match status" value="1"/>
</dbReference>
<keyword evidence="2" id="KW-0378">Hydrolase</keyword>
<dbReference type="Gene3D" id="3.60.15.10">
    <property type="entry name" value="Ribonuclease Z/Hydroxyacylglutathione hydrolase-like"/>
    <property type="match status" value="1"/>
</dbReference>
<evidence type="ECO:0000313" key="2">
    <source>
        <dbReference type="EMBL" id="AEG17297.1"/>
    </source>
</evidence>
<dbReference type="SMART" id="SM00849">
    <property type="entry name" value="Lactamase_B"/>
    <property type="match status" value="1"/>
</dbReference>
<dbReference type="InterPro" id="IPR050855">
    <property type="entry name" value="NDM-1-like"/>
</dbReference>
<name>F6D208_METPW</name>
<keyword evidence="3" id="KW-1185">Reference proteome</keyword>
<sequence>MKKWITHGNHTISQVLEGRSNSFLISKGNIHVLVDTGRINSWKNLEEKLDCILEGDRLSALVLTHTHFDHVENAAKIKEKYNPKIITHKSEAEYLGRGNTPLPAGTNFITRFIMNLGKRMQLNYNYESVACDIMVDEKYDLNPLGINAYIIYTPGHSPGSISVIVDDEIAIVGDAMFGVFGGSVFPPFADDIKVMVDSWDKLLKTGSQLFIPGHGQERSRKLLQNQFDRYKERNGF</sequence>
<evidence type="ECO:0000259" key="1">
    <source>
        <dbReference type="SMART" id="SM00849"/>
    </source>
</evidence>
<dbReference type="STRING" id="868131.MSWAN_0251"/>
<dbReference type="OrthoDB" id="197151at2157"/>
<evidence type="ECO:0000313" key="3">
    <source>
        <dbReference type="Proteomes" id="UP000009231"/>
    </source>
</evidence>
<protein>
    <submittedName>
        <fullName evidence="2">Zn-dependent hydrolase</fullName>
    </submittedName>
</protein>